<keyword evidence="1" id="KW-0479">Metal-binding</keyword>
<evidence type="ECO:0000256" key="3">
    <source>
        <dbReference type="ARBA" id="ARBA00022833"/>
    </source>
</evidence>
<dbReference type="WBParaSite" id="nRc.2.0.1.t05704-RA">
    <property type="protein sequence ID" value="nRc.2.0.1.t05704-RA"/>
    <property type="gene ID" value="nRc.2.0.1.g05704"/>
</dbReference>
<dbReference type="Gene3D" id="2.70.70.10">
    <property type="entry name" value="Glucose Permease (Domain IIA)"/>
    <property type="match status" value="1"/>
</dbReference>
<reference evidence="8" key="1">
    <citation type="submission" date="2022-11" db="UniProtKB">
        <authorList>
            <consortium name="WormBaseParasite"/>
        </authorList>
    </citation>
    <scope>IDENTIFICATION</scope>
</reference>
<name>A0A915HUY1_ROMCU</name>
<evidence type="ECO:0000256" key="5">
    <source>
        <dbReference type="ARBA" id="ARBA00024361"/>
    </source>
</evidence>
<feature type="chain" id="PRO_5036826674" evidence="6">
    <location>
        <begin position="29"/>
        <end position="345"/>
    </location>
</feature>
<evidence type="ECO:0000256" key="1">
    <source>
        <dbReference type="ARBA" id="ARBA00022723"/>
    </source>
</evidence>
<dbReference type="Proteomes" id="UP000887565">
    <property type="component" value="Unplaced"/>
</dbReference>
<dbReference type="PANTHER" id="PTHR11329">
    <property type="entry name" value="LEUKOCYTE CELL-DERIVED CHEMOTAXIN 2"/>
    <property type="match status" value="1"/>
</dbReference>
<evidence type="ECO:0000313" key="7">
    <source>
        <dbReference type="Proteomes" id="UP000887565"/>
    </source>
</evidence>
<evidence type="ECO:0000313" key="8">
    <source>
        <dbReference type="WBParaSite" id="nRc.2.0.1.t05704-RA"/>
    </source>
</evidence>
<dbReference type="GO" id="GO:0046872">
    <property type="term" value="F:metal ion binding"/>
    <property type="evidence" value="ECO:0007669"/>
    <property type="project" value="UniProtKB-KW"/>
</dbReference>
<evidence type="ECO:0000256" key="4">
    <source>
        <dbReference type="ARBA" id="ARBA00023157"/>
    </source>
</evidence>
<dbReference type="AlphaFoldDB" id="A0A915HUY1"/>
<keyword evidence="7" id="KW-1185">Reference proteome</keyword>
<dbReference type="InterPro" id="IPR011055">
    <property type="entry name" value="Dup_hybrid_motif"/>
</dbReference>
<dbReference type="PROSITE" id="PS51257">
    <property type="entry name" value="PROKAR_LIPOPROTEIN"/>
    <property type="match status" value="1"/>
</dbReference>
<keyword evidence="2 6" id="KW-0732">Signal</keyword>
<sequence length="345" mass="38221">MTRPIYYGFDCLFFACVSLNWLLCSVSGLGCIPQLCDENPGNEIASANCLVYKDHCGAYGGKRFDNSLFRGVDVKCDPNKTVLAPFNGTLTYYRPRGGQNGSQCIDQGIKVQGTGKWSGYTAVISYIRPLMFSGEIKQGDPLGVALDLTCASSLTGQQKPHFLFQLLFQGRPVDPTYRLSECLCTGQICSSNSINEFVGMPFKHKTNFGKGYELNCPDTKENENSPDIVPTIYSPIEASFLGRFRPWNATNDGIFKCDNDGVFLIGAGKWKKFVVHIYNVKFSLDPGPQVIEQGKQIAKRLVCPDHKDADSEVKTIFLEFRYNGKLVNATNLISASDCKLPKFPQ</sequence>
<dbReference type="InterPro" id="IPR008663">
    <property type="entry name" value="LECT2"/>
</dbReference>
<comment type="similarity">
    <text evidence="5">Belongs to the LECT2/MIM-1 family.</text>
</comment>
<feature type="signal peptide" evidence="6">
    <location>
        <begin position="1"/>
        <end position="28"/>
    </location>
</feature>
<proteinExistence type="inferred from homology"/>
<evidence type="ECO:0000256" key="2">
    <source>
        <dbReference type="ARBA" id="ARBA00022729"/>
    </source>
</evidence>
<keyword evidence="4" id="KW-1015">Disulfide bond</keyword>
<evidence type="ECO:0000256" key="6">
    <source>
        <dbReference type="SAM" id="SignalP"/>
    </source>
</evidence>
<dbReference type="PANTHER" id="PTHR11329:SF0">
    <property type="entry name" value="LEUKOCYTE CELL-DERIVED CHEMOTAXIN-2"/>
    <property type="match status" value="1"/>
</dbReference>
<keyword evidence="3" id="KW-0862">Zinc</keyword>
<dbReference type="OMA" id="LQNCMCT"/>
<protein>
    <submittedName>
        <fullName evidence="8">Peptidase M23 domain-containing protein</fullName>
    </submittedName>
</protein>
<accession>A0A915HUY1</accession>
<organism evidence="7 8">
    <name type="scientific">Romanomermis culicivorax</name>
    <name type="common">Nematode worm</name>
    <dbReference type="NCBI Taxonomy" id="13658"/>
    <lineage>
        <taxon>Eukaryota</taxon>
        <taxon>Metazoa</taxon>
        <taxon>Ecdysozoa</taxon>
        <taxon>Nematoda</taxon>
        <taxon>Enoplea</taxon>
        <taxon>Dorylaimia</taxon>
        <taxon>Mermithida</taxon>
        <taxon>Mermithoidea</taxon>
        <taxon>Mermithidae</taxon>
        <taxon>Romanomermis</taxon>
    </lineage>
</organism>